<evidence type="ECO:0000313" key="1">
    <source>
        <dbReference type="EMBL" id="KAG5551631.1"/>
    </source>
</evidence>
<accession>A0AAV6KGH1</accession>
<organism evidence="1 2">
    <name type="scientific">Rhododendron griersonianum</name>
    <dbReference type="NCBI Taxonomy" id="479676"/>
    <lineage>
        <taxon>Eukaryota</taxon>
        <taxon>Viridiplantae</taxon>
        <taxon>Streptophyta</taxon>
        <taxon>Embryophyta</taxon>
        <taxon>Tracheophyta</taxon>
        <taxon>Spermatophyta</taxon>
        <taxon>Magnoliopsida</taxon>
        <taxon>eudicotyledons</taxon>
        <taxon>Gunneridae</taxon>
        <taxon>Pentapetalae</taxon>
        <taxon>asterids</taxon>
        <taxon>Ericales</taxon>
        <taxon>Ericaceae</taxon>
        <taxon>Ericoideae</taxon>
        <taxon>Rhodoreae</taxon>
        <taxon>Rhododendron</taxon>
    </lineage>
</organism>
<gene>
    <name evidence="1" type="ORF">RHGRI_009898</name>
</gene>
<comment type="caution">
    <text evidence="1">The sequence shown here is derived from an EMBL/GenBank/DDBJ whole genome shotgun (WGS) entry which is preliminary data.</text>
</comment>
<evidence type="ECO:0000313" key="2">
    <source>
        <dbReference type="Proteomes" id="UP000823749"/>
    </source>
</evidence>
<protein>
    <submittedName>
        <fullName evidence="1">Uncharacterized protein</fullName>
    </submittedName>
</protein>
<sequence>MIMWWIRKCRNGTLFNGSAPDPRQMVLLAVREAEGYVQAMKGMVTEPRQRSRQRGGVGAVLAEVGDWKIENKCGWSLGAKIGGSSGGRCWDGGAGLRGTFCGCALVEFRCCGYSFYVVKLWH</sequence>
<keyword evidence="2" id="KW-1185">Reference proteome</keyword>
<name>A0AAV6KGH1_9ERIC</name>
<dbReference type="AlphaFoldDB" id="A0AAV6KGH1"/>
<proteinExistence type="predicted"/>
<dbReference type="EMBL" id="JACTNZ010000004">
    <property type="protein sequence ID" value="KAG5551631.1"/>
    <property type="molecule type" value="Genomic_DNA"/>
</dbReference>
<reference evidence="1" key="1">
    <citation type="submission" date="2020-08" db="EMBL/GenBank/DDBJ databases">
        <title>Plant Genome Project.</title>
        <authorList>
            <person name="Zhang R.-G."/>
        </authorList>
    </citation>
    <scope>NUCLEOTIDE SEQUENCE</scope>
    <source>
        <strain evidence="1">WSP0</strain>
        <tissue evidence="1">Leaf</tissue>
    </source>
</reference>
<dbReference type="Proteomes" id="UP000823749">
    <property type="component" value="Chromosome 4"/>
</dbReference>